<dbReference type="EMBL" id="NXLQ01000012">
    <property type="protein sequence ID" value="RDU65405.1"/>
    <property type="molecule type" value="Genomic_DNA"/>
</dbReference>
<evidence type="ECO:0000256" key="2">
    <source>
        <dbReference type="SAM" id="SignalP"/>
    </source>
</evidence>
<protein>
    <recommendedName>
        <fullName evidence="5">Outer membrane protein</fullName>
    </recommendedName>
</protein>
<dbReference type="AlphaFoldDB" id="A0A3D8IKG0"/>
<evidence type="ECO:0000256" key="1">
    <source>
        <dbReference type="SAM" id="MobiDB-lite"/>
    </source>
</evidence>
<proteinExistence type="predicted"/>
<feature type="signal peptide" evidence="2">
    <location>
        <begin position="1"/>
        <end position="19"/>
    </location>
</feature>
<reference evidence="3 4" key="1">
    <citation type="submission" date="2018-04" db="EMBL/GenBank/DDBJ databases">
        <title>Novel Campyloabacter and Helicobacter Species and Strains.</title>
        <authorList>
            <person name="Mannion A.J."/>
            <person name="Shen Z."/>
            <person name="Fox J.G."/>
        </authorList>
    </citation>
    <scope>NUCLEOTIDE SEQUENCE [LARGE SCALE GENOMIC DNA]</scope>
    <source>
        <strain evidence="3 4">MIT 17-337</strain>
    </source>
</reference>
<keyword evidence="2" id="KW-0732">Signal</keyword>
<sequence>MCRLSLFVLIFCLSNISYAAKYQFFLGLGQSFGTSKLTTDATNQMTKNTGTVNEKGGYFYTNTQHGSYEGSVKNITSAYTGVEVTFDKYGIFTARGYITASYSNNVNFGNLDKNSIRDGNLEKCRPDSNPGLPSDSNPNGIGRECWRDEFSTSGEQNSVTFNPNPGFSDTIAKNAFMLTYGIGADIGVNLPVSFFIKNYMHYKIVTLRIGAYGGIGYEFITYSLGKFDNRSYNNTTSGATTYDPSNPGTPTNAAPAVLNTQDSLYIAGAGMFARVGGSIYITNHLRLDIGVKIPITFAGVPNARSQKWYLQESIYGTQNTFTQQMLKQNLTTQVDMQWHCNVNVLF</sequence>
<name>A0A3D8IKG0_9HELI</name>
<gene>
    <name evidence="3" type="ORF">CQA53_06170</name>
</gene>
<dbReference type="Proteomes" id="UP000256379">
    <property type="component" value="Unassembled WGS sequence"/>
</dbReference>
<organism evidence="3 4">
    <name type="scientific">Helicobacter didelphidarum</name>
    <dbReference type="NCBI Taxonomy" id="2040648"/>
    <lineage>
        <taxon>Bacteria</taxon>
        <taxon>Pseudomonadati</taxon>
        <taxon>Campylobacterota</taxon>
        <taxon>Epsilonproteobacteria</taxon>
        <taxon>Campylobacterales</taxon>
        <taxon>Helicobacteraceae</taxon>
        <taxon>Helicobacter</taxon>
    </lineage>
</organism>
<evidence type="ECO:0000313" key="3">
    <source>
        <dbReference type="EMBL" id="RDU65405.1"/>
    </source>
</evidence>
<comment type="caution">
    <text evidence="3">The sequence shown here is derived from an EMBL/GenBank/DDBJ whole genome shotgun (WGS) entry which is preliminary data.</text>
</comment>
<feature type="chain" id="PRO_5017611627" description="Outer membrane protein" evidence="2">
    <location>
        <begin position="20"/>
        <end position="346"/>
    </location>
</feature>
<accession>A0A3D8IKG0</accession>
<feature type="region of interest" description="Disordered" evidence="1">
    <location>
        <begin position="119"/>
        <end position="146"/>
    </location>
</feature>
<keyword evidence="4" id="KW-1185">Reference proteome</keyword>
<dbReference type="OrthoDB" id="5318396at2"/>
<evidence type="ECO:0000313" key="4">
    <source>
        <dbReference type="Proteomes" id="UP000256379"/>
    </source>
</evidence>
<evidence type="ECO:0008006" key="5">
    <source>
        <dbReference type="Google" id="ProtNLM"/>
    </source>
</evidence>